<comment type="caution">
    <text evidence="2">The sequence shown here is derived from an EMBL/GenBank/DDBJ whole genome shotgun (WGS) entry which is preliminary data.</text>
</comment>
<proteinExistence type="predicted"/>
<reference evidence="2 3" key="1">
    <citation type="journal article" date="2024" name="Front Chem Biol">
        <title>Unveiling the potential of Daldinia eschscholtzii MFLUCC 19-0629 through bioactivity and bioinformatics studies for enhanced sustainable agriculture production.</title>
        <authorList>
            <person name="Brooks S."/>
            <person name="Weaver J.A."/>
            <person name="Klomchit A."/>
            <person name="Alharthi S.A."/>
            <person name="Onlamun T."/>
            <person name="Nurani R."/>
            <person name="Vong T.K."/>
            <person name="Alberti F."/>
            <person name="Greco C."/>
        </authorList>
    </citation>
    <scope>NUCLEOTIDE SEQUENCE [LARGE SCALE GENOMIC DNA]</scope>
    <source>
        <strain evidence="2">MFLUCC 19-0629</strain>
    </source>
</reference>
<keyword evidence="3" id="KW-1185">Reference proteome</keyword>
<evidence type="ECO:0000256" key="1">
    <source>
        <dbReference type="SAM" id="MobiDB-lite"/>
    </source>
</evidence>
<gene>
    <name evidence="2" type="ORF">Daesc_007135</name>
</gene>
<accession>A0AAX6MEJ3</accession>
<feature type="compositionally biased region" description="Low complexity" evidence="1">
    <location>
        <begin position="49"/>
        <end position="71"/>
    </location>
</feature>
<feature type="region of interest" description="Disordered" evidence="1">
    <location>
        <begin position="49"/>
        <end position="101"/>
    </location>
</feature>
<organism evidence="2 3">
    <name type="scientific">Daldinia eschscholtzii</name>
    <dbReference type="NCBI Taxonomy" id="292717"/>
    <lineage>
        <taxon>Eukaryota</taxon>
        <taxon>Fungi</taxon>
        <taxon>Dikarya</taxon>
        <taxon>Ascomycota</taxon>
        <taxon>Pezizomycotina</taxon>
        <taxon>Sordariomycetes</taxon>
        <taxon>Xylariomycetidae</taxon>
        <taxon>Xylariales</taxon>
        <taxon>Hypoxylaceae</taxon>
        <taxon>Daldinia</taxon>
    </lineage>
</organism>
<dbReference type="Proteomes" id="UP001369815">
    <property type="component" value="Unassembled WGS sequence"/>
</dbReference>
<dbReference type="AlphaFoldDB" id="A0AAX6MEJ3"/>
<sequence length="175" mass="19969">MHYTDELMESGPDSVAYHNIDFAMHKYLLLQNQHEELRQHMHDLCPSYTTSSTAVTSPSVSPTRSLSGSPSLKLCPSPSRNHRRSSLSSVRSSGYRSSQTQLEPVLDESLIEEMAAGEQKLFDVNEGIKRALTELLNCDTVRKDQEMRTWVQTRLMDTERELRSGRRRRSHGGFD</sequence>
<evidence type="ECO:0000313" key="3">
    <source>
        <dbReference type="Proteomes" id="UP001369815"/>
    </source>
</evidence>
<protein>
    <submittedName>
        <fullName evidence="2">Uncharacterized protein</fullName>
    </submittedName>
</protein>
<name>A0AAX6MEJ3_9PEZI</name>
<dbReference type="EMBL" id="JBANMG010000007">
    <property type="protein sequence ID" value="KAK6950611.1"/>
    <property type="molecule type" value="Genomic_DNA"/>
</dbReference>
<evidence type="ECO:0000313" key="2">
    <source>
        <dbReference type="EMBL" id="KAK6950611.1"/>
    </source>
</evidence>
<feature type="compositionally biased region" description="Low complexity" evidence="1">
    <location>
        <begin position="86"/>
        <end position="98"/>
    </location>
</feature>